<evidence type="ECO:0000256" key="7">
    <source>
        <dbReference type="ARBA" id="ARBA00023141"/>
    </source>
</evidence>
<keyword evidence="5 9" id="KW-0210">Decarboxylase</keyword>
<comment type="pathway">
    <text evidence="2 9">Amino-acid biosynthesis; L-tryptophan biosynthesis; L-tryptophan from chorismate: step 4/5.</text>
</comment>
<gene>
    <name evidence="9 11" type="primary">trpC</name>
    <name evidence="11" type="ORF">EHE19_015295</name>
</gene>
<sequence>MDILNEIAQSVYARIEYAKEKMSLKEIREQALMLSKGDFEFERALSEPGISFICEVKKASPSKGVISHRFPYITIAQEYECAGAAAISVITEPHFFLGSDTYLQEISKAVNIPILRKDITLDVYQIYEAKLIGASAVLLICSLLDEKELIHFINVTHTLGLSALIEVHTEDEVLKAVKAGARIIGVNNRNLKDFSVDISTSIRLRKLVPPDILFVAESGIRTKNDVCCLKAVGVDAVLVGEKLMLAKDKTKCLSELRG</sequence>
<dbReference type="InterPro" id="IPR013785">
    <property type="entry name" value="Aldolase_TIM"/>
</dbReference>
<dbReference type="PANTHER" id="PTHR22854">
    <property type="entry name" value="TRYPTOPHAN BIOSYNTHESIS PROTEIN"/>
    <property type="match status" value="1"/>
</dbReference>
<keyword evidence="8 9" id="KW-0456">Lyase</keyword>
<evidence type="ECO:0000256" key="1">
    <source>
        <dbReference type="ARBA" id="ARBA00001633"/>
    </source>
</evidence>
<organism evidence="11 12">
    <name type="scientific">Ruminiclostridium herbifermentans</name>
    <dbReference type="NCBI Taxonomy" id="2488810"/>
    <lineage>
        <taxon>Bacteria</taxon>
        <taxon>Bacillati</taxon>
        <taxon>Bacillota</taxon>
        <taxon>Clostridia</taxon>
        <taxon>Eubacteriales</taxon>
        <taxon>Oscillospiraceae</taxon>
        <taxon>Ruminiclostridium</taxon>
    </lineage>
</organism>
<keyword evidence="7 9" id="KW-0057">Aromatic amino acid biosynthesis</keyword>
<dbReference type="PROSITE" id="PS00614">
    <property type="entry name" value="IGPS"/>
    <property type="match status" value="1"/>
</dbReference>
<dbReference type="HAMAP" id="MF_00134_B">
    <property type="entry name" value="IGPS_B"/>
    <property type="match status" value="1"/>
</dbReference>
<evidence type="ECO:0000256" key="5">
    <source>
        <dbReference type="ARBA" id="ARBA00022793"/>
    </source>
</evidence>
<dbReference type="InterPro" id="IPR045186">
    <property type="entry name" value="Indole-3-glycerol_P_synth"/>
</dbReference>
<comment type="catalytic activity">
    <reaction evidence="1 9">
        <text>1-(2-carboxyphenylamino)-1-deoxy-D-ribulose 5-phosphate + H(+) = (1S,2R)-1-C-(indol-3-yl)glycerol 3-phosphate + CO2 + H2O</text>
        <dbReference type="Rhea" id="RHEA:23476"/>
        <dbReference type="ChEBI" id="CHEBI:15377"/>
        <dbReference type="ChEBI" id="CHEBI:15378"/>
        <dbReference type="ChEBI" id="CHEBI:16526"/>
        <dbReference type="ChEBI" id="CHEBI:58613"/>
        <dbReference type="ChEBI" id="CHEBI:58866"/>
        <dbReference type="EC" id="4.1.1.48"/>
    </reaction>
</comment>
<dbReference type="EMBL" id="CP061336">
    <property type="protein sequence ID" value="QNU66231.1"/>
    <property type="molecule type" value="Genomic_DNA"/>
</dbReference>
<dbReference type="RefSeq" id="WP_137696975.1">
    <property type="nucleotide sequence ID" value="NZ_CP061336.1"/>
</dbReference>
<dbReference type="Proteomes" id="UP000306409">
    <property type="component" value="Chromosome"/>
</dbReference>
<dbReference type="InterPro" id="IPR013798">
    <property type="entry name" value="Indole-3-glycerol_P_synth_dom"/>
</dbReference>
<evidence type="ECO:0000256" key="9">
    <source>
        <dbReference type="HAMAP-Rule" id="MF_00134"/>
    </source>
</evidence>
<dbReference type="GO" id="GO:0004640">
    <property type="term" value="F:phosphoribosylanthranilate isomerase activity"/>
    <property type="evidence" value="ECO:0007669"/>
    <property type="project" value="TreeGrafter"/>
</dbReference>
<comment type="similarity">
    <text evidence="3 9">Belongs to the TrpC family.</text>
</comment>
<dbReference type="Pfam" id="PF00218">
    <property type="entry name" value="IGPS"/>
    <property type="match status" value="1"/>
</dbReference>
<dbReference type="CDD" id="cd00331">
    <property type="entry name" value="IGPS"/>
    <property type="match status" value="1"/>
</dbReference>
<evidence type="ECO:0000256" key="6">
    <source>
        <dbReference type="ARBA" id="ARBA00022822"/>
    </source>
</evidence>
<evidence type="ECO:0000256" key="3">
    <source>
        <dbReference type="ARBA" id="ARBA00008737"/>
    </source>
</evidence>
<evidence type="ECO:0000256" key="2">
    <source>
        <dbReference type="ARBA" id="ARBA00004696"/>
    </source>
</evidence>
<dbReference type="OrthoDB" id="9804217at2"/>
<name>A0A4U7JHP7_9FIRM</name>
<dbReference type="PANTHER" id="PTHR22854:SF2">
    <property type="entry name" value="INDOLE-3-GLYCEROL-PHOSPHATE SYNTHASE"/>
    <property type="match status" value="1"/>
</dbReference>
<reference evidence="11 12" key="1">
    <citation type="submission" date="2020-09" db="EMBL/GenBank/DDBJ databases">
        <title>Characterization and genome sequencing of Ruminiclostridium sp. nov. MA18.</title>
        <authorList>
            <person name="Rettenmaier R."/>
            <person name="Kowollik M.-L."/>
            <person name="Liebl W."/>
            <person name="Zverlov V."/>
        </authorList>
    </citation>
    <scope>NUCLEOTIDE SEQUENCE [LARGE SCALE GENOMIC DNA]</scope>
    <source>
        <strain evidence="11 12">MA18</strain>
    </source>
</reference>
<evidence type="ECO:0000313" key="11">
    <source>
        <dbReference type="EMBL" id="QNU66231.1"/>
    </source>
</evidence>
<dbReference type="SUPFAM" id="SSF51366">
    <property type="entry name" value="Ribulose-phoshate binding barrel"/>
    <property type="match status" value="1"/>
</dbReference>
<keyword evidence="4 9" id="KW-0028">Amino-acid biosynthesis</keyword>
<accession>A0A4U7JHP7</accession>
<evidence type="ECO:0000313" key="12">
    <source>
        <dbReference type="Proteomes" id="UP000306409"/>
    </source>
</evidence>
<proteinExistence type="inferred from homology"/>
<dbReference type="Gene3D" id="3.20.20.70">
    <property type="entry name" value="Aldolase class I"/>
    <property type="match status" value="1"/>
</dbReference>
<dbReference type="InterPro" id="IPR001468">
    <property type="entry name" value="Indole-3-GlycerolPSynthase_CS"/>
</dbReference>
<keyword evidence="6 9" id="KW-0822">Tryptophan biosynthesis</keyword>
<evidence type="ECO:0000256" key="4">
    <source>
        <dbReference type="ARBA" id="ARBA00022605"/>
    </source>
</evidence>
<keyword evidence="12" id="KW-1185">Reference proteome</keyword>
<dbReference type="AlphaFoldDB" id="A0A4U7JHP7"/>
<dbReference type="GO" id="GO:0004425">
    <property type="term" value="F:indole-3-glycerol-phosphate synthase activity"/>
    <property type="evidence" value="ECO:0007669"/>
    <property type="project" value="UniProtKB-UniRule"/>
</dbReference>
<protein>
    <recommendedName>
        <fullName evidence="9">Indole-3-glycerol phosphate synthase</fullName>
        <shortName evidence="9">IGPS</shortName>
        <ecNumber evidence="9">4.1.1.48</ecNumber>
    </recommendedName>
</protein>
<dbReference type="GO" id="GO:0000162">
    <property type="term" value="P:L-tryptophan biosynthetic process"/>
    <property type="evidence" value="ECO:0007669"/>
    <property type="project" value="UniProtKB-UniRule"/>
</dbReference>
<dbReference type="FunFam" id="3.20.20.70:FF:000024">
    <property type="entry name" value="Indole-3-glycerol phosphate synthase"/>
    <property type="match status" value="1"/>
</dbReference>
<evidence type="ECO:0000259" key="10">
    <source>
        <dbReference type="Pfam" id="PF00218"/>
    </source>
</evidence>
<dbReference type="UniPathway" id="UPA00035">
    <property type="reaction ID" value="UER00043"/>
</dbReference>
<dbReference type="NCBIfam" id="NF001377">
    <property type="entry name" value="PRK00278.2-4"/>
    <property type="match status" value="1"/>
</dbReference>
<evidence type="ECO:0000256" key="8">
    <source>
        <dbReference type="ARBA" id="ARBA00023239"/>
    </source>
</evidence>
<dbReference type="InterPro" id="IPR011060">
    <property type="entry name" value="RibuloseP-bd_barrel"/>
</dbReference>
<dbReference type="KEGG" id="rher:EHE19_015295"/>
<feature type="domain" description="Indole-3-glycerol phosphate synthase" evidence="10">
    <location>
        <begin position="4"/>
        <end position="256"/>
    </location>
</feature>
<dbReference type="EC" id="4.1.1.48" evidence="9"/>